<dbReference type="EMBL" id="CP107020">
    <property type="protein sequence ID" value="UYG17185.1"/>
    <property type="molecule type" value="Genomic_DNA"/>
</dbReference>
<name>A0ABY6G1V5_9MICO</name>
<evidence type="ECO:0000313" key="3">
    <source>
        <dbReference type="EMBL" id="UYG17185.1"/>
    </source>
</evidence>
<feature type="transmembrane region" description="Helical" evidence="2">
    <location>
        <begin position="38"/>
        <end position="56"/>
    </location>
</feature>
<reference evidence="3" key="1">
    <citation type="submission" date="2022-10" db="EMBL/GenBank/DDBJ databases">
        <title>Whole-Genome Sequencing of Brachybacterium huguangmaarense BRM-3, Isolated from Betula schmidtii.</title>
        <authorList>
            <person name="Haam D."/>
        </authorList>
    </citation>
    <scope>NUCLEOTIDE SEQUENCE</scope>
    <source>
        <strain evidence="3">BRM-3</strain>
    </source>
</reference>
<feature type="transmembrane region" description="Helical" evidence="2">
    <location>
        <begin position="103"/>
        <end position="127"/>
    </location>
</feature>
<evidence type="ECO:0000256" key="1">
    <source>
        <dbReference type="SAM" id="MobiDB-lite"/>
    </source>
</evidence>
<feature type="region of interest" description="Disordered" evidence="1">
    <location>
        <begin position="1"/>
        <end position="20"/>
    </location>
</feature>
<feature type="transmembrane region" description="Helical" evidence="2">
    <location>
        <begin position="214"/>
        <end position="234"/>
    </location>
</feature>
<keyword evidence="2" id="KW-0472">Membrane</keyword>
<keyword evidence="2" id="KW-1133">Transmembrane helix</keyword>
<keyword evidence="4" id="KW-1185">Reference proteome</keyword>
<dbReference type="RefSeq" id="WP_263594394.1">
    <property type="nucleotide sequence ID" value="NZ_CP107020.1"/>
</dbReference>
<evidence type="ECO:0008006" key="5">
    <source>
        <dbReference type="Google" id="ProtNLM"/>
    </source>
</evidence>
<keyword evidence="2" id="KW-0812">Transmembrane</keyword>
<evidence type="ECO:0000256" key="2">
    <source>
        <dbReference type="SAM" id="Phobius"/>
    </source>
</evidence>
<feature type="transmembrane region" description="Helical" evidence="2">
    <location>
        <begin position="139"/>
        <end position="162"/>
    </location>
</feature>
<accession>A0ABY6G1V5</accession>
<feature type="transmembrane region" description="Helical" evidence="2">
    <location>
        <begin position="174"/>
        <end position="194"/>
    </location>
</feature>
<evidence type="ECO:0000313" key="4">
    <source>
        <dbReference type="Proteomes" id="UP001164305"/>
    </source>
</evidence>
<proteinExistence type="predicted"/>
<gene>
    <name evidence="3" type="ORF">BRM3_01750</name>
</gene>
<sequence>MNDSPATVDPAAPTTDRTRAPRRGAVMRALRLEASVQSTYLVGALVISVVVLALSVTSMRLGFVPILLAVLAPYTLARGVPLRVDVLRASSGISRADAVRGRVALIGIVQLALVLVALGSISIGAHLSIELAVSETRPLGGVLLLVDASTWIPAVLWAWVITGRDSLRRPWAPAAFSAVVVYVVVSTALGIFFQMRRLAPISANEPTLPTSSEVTLQLGSGAAVLLVGLVVLAWRVRAWTRTA</sequence>
<dbReference type="Proteomes" id="UP001164305">
    <property type="component" value="Chromosome"/>
</dbReference>
<organism evidence="3 4">
    <name type="scientific">Brachybacterium huguangmaarense</name>
    <dbReference type="NCBI Taxonomy" id="1652028"/>
    <lineage>
        <taxon>Bacteria</taxon>
        <taxon>Bacillati</taxon>
        <taxon>Actinomycetota</taxon>
        <taxon>Actinomycetes</taxon>
        <taxon>Micrococcales</taxon>
        <taxon>Dermabacteraceae</taxon>
        <taxon>Brachybacterium</taxon>
    </lineage>
</organism>
<protein>
    <recommendedName>
        <fullName evidence="5">ABC transporter permease</fullName>
    </recommendedName>
</protein>
<feature type="transmembrane region" description="Helical" evidence="2">
    <location>
        <begin position="62"/>
        <end position="82"/>
    </location>
</feature>